<dbReference type="Pfam" id="PF02517">
    <property type="entry name" value="Rce1-like"/>
    <property type="match status" value="1"/>
</dbReference>
<evidence type="ECO:0000313" key="3">
    <source>
        <dbReference type="EMBL" id="QED49280.1"/>
    </source>
</evidence>
<dbReference type="AlphaFoldDB" id="A0A5B8Z8K2"/>
<accession>A0A5B8Z8K2</accession>
<sequence length="261" mass="30011">MTKLHLNEQVNSMKKAWLVSFIRLPLLFISLMVLYILFHFIGGEFDFYLLPILSTLSFTIVNIGCFIFLHLLLKKEGLSLKKLIGFRSDFLIKDILFGFLWLFVLYIPFVLAVIGTMFLLYGTDLFQHFQTVFVADEESISLSVPRWFIWTTASISAVFPFLNAPIEELMYRGYSQPMFINEYKKVWIGIVIPSIGFALQHIILATTLQGTIVYAVAFFLWGIGSGIIYHKQKRLFPLIVCHFIVNITFGIIPIVFLVLGT</sequence>
<feature type="transmembrane region" description="Helical" evidence="1">
    <location>
        <begin position="211"/>
        <end position="229"/>
    </location>
</feature>
<feature type="transmembrane region" description="Helical" evidence="1">
    <location>
        <begin position="47"/>
        <end position="73"/>
    </location>
</feature>
<dbReference type="GO" id="GO:0006508">
    <property type="term" value="P:proteolysis"/>
    <property type="evidence" value="ECO:0007669"/>
    <property type="project" value="UniProtKB-KW"/>
</dbReference>
<dbReference type="GO" id="GO:0008237">
    <property type="term" value="F:metallopeptidase activity"/>
    <property type="evidence" value="ECO:0007669"/>
    <property type="project" value="UniProtKB-KW"/>
</dbReference>
<feature type="transmembrane region" description="Helical" evidence="1">
    <location>
        <begin position="21"/>
        <end position="41"/>
    </location>
</feature>
<protein>
    <submittedName>
        <fullName evidence="3">CPBP family intramembrane metalloprotease</fullName>
    </submittedName>
</protein>
<dbReference type="Proteomes" id="UP000321555">
    <property type="component" value="Chromosome"/>
</dbReference>
<organism evidence="3 4">
    <name type="scientific">Cytobacillus dafuensis</name>
    <name type="common">Bacillus dafuensis</name>
    <dbReference type="NCBI Taxonomy" id="1742359"/>
    <lineage>
        <taxon>Bacteria</taxon>
        <taxon>Bacillati</taxon>
        <taxon>Bacillota</taxon>
        <taxon>Bacilli</taxon>
        <taxon>Bacillales</taxon>
        <taxon>Bacillaceae</taxon>
        <taxon>Cytobacillus</taxon>
    </lineage>
</organism>
<dbReference type="OrthoDB" id="5002656at2"/>
<feature type="transmembrane region" description="Helical" evidence="1">
    <location>
        <begin position="186"/>
        <end position="205"/>
    </location>
</feature>
<dbReference type="KEGG" id="bda:FSZ17_19575"/>
<dbReference type="EMBL" id="CP042593">
    <property type="protein sequence ID" value="QED49280.1"/>
    <property type="molecule type" value="Genomic_DNA"/>
</dbReference>
<dbReference type="GO" id="GO:0080120">
    <property type="term" value="P:CAAX-box protein maturation"/>
    <property type="evidence" value="ECO:0007669"/>
    <property type="project" value="UniProtKB-ARBA"/>
</dbReference>
<keyword evidence="1" id="KW-0472">Membrane</keyword>
<keyword evidence="1" id="KW-1133">Transmembrane helix</keyword>
<dbReference type="GO" id="GO:0004175">
    <property type="term" value="F:endopeptidase activity"/>
    <property type="evidence" value="ECO:0007669"/>
    <property type="project" value="UniProtKB-ARBA"/>
</dbReference>
<evidence type="ECO:0000313" key="4">
    <source>
        <dbReference type="Proteomes" id="UP000321555"/>
    </source>
</evidence>
<dbReference type="InterPro" id="IPR003675">
    <property type="entry name" value="Rce1/LyrA-like_dom"/>
</dbReference>
<dbReference type="STRING" id="1742359.GCA_001439625_03441"/>
<keyword evidence="1" id="KW-0812">Transmembrane</keyword>
<feature type="transmembrane region" description="Helical" evidence="1">
    <location>
        <begin position="94"/>
        <end position="121"/>
    </location>
</feature>
<evidence type="ECO:0000256" key="1">
    <source>
        <dbReference type="SAM" id="Phobius"/>
    </source>
</evidence>
<proteinExistence type="predicted"/>
<keyword evidence="3" id="KW-0645">Protease</keyword>
<reference evidence="4" key="1">
    <citation type="submission" date="2019-08" db="EMBL/GenBank/DDBJ databases">
        <authorList>
            <person name="Zheng X."/>
        </authorList>
    </citation>
    <scope>NUCLEOTIDE SEQUENCE [LARGE SCALE GENOMIC DNA]</scope>
    <source>
        <strain evidence="4">FJAT-25496</strain>
    </source>
</reference>
<feature type="domain" description="CAAX prenyl protease 2/Lysostaphin resistance protein A-like" evidence="2">
    <location>
        <begin position="153"/>
        <end position="247"/>
    </location>
</feature>
<name>A0A5B8Z8K2_CYTDA</name>
<feature type="transmembrane region" description="Helical" evidence="1">
    <location>
        <begin position="236"/>
        <end position="259"/>
    </location>
</feature>
<keyword evidence="3" id="KW-0482">Metalloprotease</keyword>
<feature type="transmembrane region" description="Helical" evidence="1">
    <location>
        <begin position="147"/>
        <end position="166"/>
    </location>
</feature>
<keyword evidence="4" id="KW-1185">Reference proteome</keyword>
<keyword evidence="3" id="KW-0378">Hydrolase</keyword>
<evidence type="ECO:0000259" key="2">
    <source>
        <dbReference type="Pfam" id="PF02517"/>
    </source>
</evidence>
<gene>
    <name evidence="3" type="ORF">FSZ17_19575</name>
</gene>